<dbReference type="Proteomes" id="UP000642571">
    <property type="component" value="Unassembled WGS sequence"/>
</dbReference>
<dbReference type="RefSeq" id="WP_188650051.1">
    <property type="nucleotide sequence ID" value="NZ_BMIN01000001.1"/>
</dbReference>
<evidence type="ECO:0000313" key="1">
    <source>
        <dbReference type="EMBL" id="GGC98418.1"/>
    </source>
</evidence>
<dbReference type="EMBL" id="BMIN01000001">
    <property type="protein sequence ID" value="GGC98418.1"/>
    <property type="molecule type" value="Genomic_DNA"/>
</dbReference>
<dbReference type="SUPFAM" id="SSF46785">
    <property type="entry name" value="Winged helix' DNA-binding domain"/>
    <property type="match status" value="1"/>
</dbReference>
<sequence length="307" mass="35138">MNFNVLVMGCEEIVKKVSEMDHLYKQFTFVPSIYQEGKLLSEDISQFHAILLANPLRIPKDLLTTIEHIPIFTLEVSETTLYSSLFKCSYEYVPEQTGHYTISVDAMNLTQSSISEELRGKGIILTEYKVGGRDQVLMHHVQLWNTRQAQCVVTCDPFIKDQLEALCIPVHLIVPTQKCIEQYLNHITDEVRRYVIQEKVETSEKVRLENPSAFQLLQDLKVSAKTLHRLQCLCYSNGKNTITASELARGFSITLRSARRILSTLEDHQIATVIGEEQSNKRGRPSAIFRINLHPLQEDILSNCSYH</sequence>
<keyword evidence="2" id="KW-1185">Reference proteome</keyword>
<protein>
    <recommendedName>
        <fullName evidence="3">Transcriptional regulator</fullName>
    </recommendedName>
</protein>
<organism evidence="1 2">
    <name type="scientific">Pontibacillus salipaludis</name>
    <dbReference type="NCBI Taxonomy" id="1697394"/>
    <lineage>
        <taxon>Bacteria</taxon>
        <taxon>Bacillati</taxon>
        <taxon>Bacillota</taxon>
        <taxon>Bacilli</taxon>
        <taxon>Bacillales</taxon>
        <taxon>Bacillaceae</taxon>
        <taxon>Pontibacillus</taxon>
    </lineage>
</organism>
<evidence type="ECO:0008006" key="3">
    <source>
        <dbReference type="Google" id="ProtNLM"/>
    </source>
</evidence>
<dbReference type="InterPro" id="IPR036390">
    <property type="entry name" value="WH_DNA-bd_sf"/>
</dbReference>
<evidence type="ECO:0000313" key="2">
    <source>
        <dbReference type="Proteomes" id="UP000642571"/>
    </source>
</evidence>
<comment type="caution">
    <text evidence="1">The sequence shown here is derived from an EMBL/GenBank/DDBJ whole genome shotgun (WGS) entry which is preliminary data.</text>
</comment>
<proteinExistence type="predicted"/>
<reference evidence="2" key="1">
    <citation type="journal article" date="2019" name="Int. J. Syst. Evol. Microbiol.">
        <title>The Global Catalogue of Microorganisms (GCM) 10K type strain sequencing project: providing services to taxonomists for standard genome sequencing and annotation.</title>
        <authorList>
            <consortium name="The Broad Institute Genomics Platform"/>
            <consortium name="The Broad Institute Genome Sequencing Center for Infectious Disease"/>
            <person name="Wu L."/>
            <person name="Ma J."/>
        </authorList>
    </citation>
    <scope>NUCLEOTIDE SEQUENCE [LARGE SCALE GENOMIC DNA]</scope>
    <source>
        <strain evidence="2">CGMCC 1.15353</strain>
    </source>
</reference>
<name>A0ABQ1PJK7_9BACI</name>
<accession>A0ABQ1PJK7</accession>
<gene>
    <name evidence="1" type="ORF">GCM10011389_01970</name>
</gene>